<protein>
    <submittedName>
        <fullName evidence="1 3">Uncharacterized protein</fullName>
    </submittedName>
</protein>
<evidence type="ECO:0000313" key="3">
    <source>
        <dbReference type="WBParaSite" id="SSLN_0000840801-mRNA-1"/>
    </source>
</evidence>
<reference evidence="1 2" key="2">
    <citation type="submission" date="2018-11" db="EMBL/GenBank/DDBJ databases">
        <authorList>
            <consortium name="Pathogen Informatics"/>
        </authorList>
    </citation>
    <scope>NUCLEOTIDE SEQUENCE [LARGE SCALE GENOMIC DNA]</scope>
    <source>
        <strain evidence="1 2">NST_G2</strain>
    </source>
</reference>
<sequence length="144" mass="15821">MQINTAIWEDLAQDRPTWRRSVKTVEAIYEATRIAAAKAIRAARKLQAPPFKPANTQALPTCTRCPRTFRAQIGLVGQLPTQCNKNPTTSTSASKNIPSATAAWNPTMTITTSTCDHFVEHRHLPPSPTPCSDHGGEHHSSHSR</sequence>
<name>A0A183SV50_SCHSO</name>
<dbReference type="AlphaFoldDB" id="A0A183SV50"/>
<keyword evidence="2" id="KW-1185">Reference proteome</keyword>
<evidence type="ECO:0000313" key="2">
    <source>
        <dbReference type="Proteomes" id="UP000275846"/>
    </source>
</evidence>
<accession>A0A183SV50</accession>
<organism evidence="3">
    <name type="scientific">Schistocephalus solidus</name>
    <name type="common">Tapeworm</name>
    <dbReference type="NCBI Taxonomy" id="70667"/>
    <lineage>
        <taxon>Eukaryota</taxon>
        <taxon>Metazoa</taxon>
        <taxon>Spiralia</taxon>
        <taxon>Lophotrochozoa</taxon>
        <taxon>Platyhelminthes</taxon>
        <taxon>Cestoda</taxon>
        <taxon>Eucestoda</taxon>
        <taxon>Diphyllobothriidea</taxon>
        <taxon>Diphyllobothriidae</taxon>
        <taxon>Schistocephalus</taxon>
    </lineage>
</organism>
<gene>
    <name evidence="1" type="ORF">SSLN_LOCUS8098</name>
</gene>
<dbReference type="EMBL" id="UYSU01034468">
    <property type="protein sequence ID" value="VDL94483.1"/>
    <property type="molecule type" value="Genomic_DNA"/>
</dbReference>
<reference evidence="3" key="1">
    <citation type="submission" date="2016-06" db="UniProtKB">
        <authorList>
            <consortium name="WormBaseParasite"/>
        </authorList>
    </citation>
    <scope>IDENTIFICATION</scope>
</reference>
<dbReference type="Proteomes" id="UP000275846">
    <property type="component" value="Unassembled WGS sequence"/>
</dbReference>
<evidence type="ECO:0000313" key="1">
    <source>
        <dbReference type="EMBL" id="VDL94483.1"/>
    </source>
</evidence>
<dbReference type="WBParaSite" id="SSLN_0000840801-mRNA-1">
    <property type="protein sequence ID" value="SSLN_0000840801-mRNA-1"/>
    <property type="gene ID" value="SSLN_0000840801"/>
</dbReference>
<proteinExistence type="predicted"/>